<gene>
    <name evidence="2" type="ORF">HMN09_00658900</name>
</gene>
<dbReference type="Proteomes" id="UP000613580">
    <property type="component" value="Unassembled WGS sequence"/>
</dbReference>
<evidence type="ECO:0000256" key="1">
    <source>
        <dbReference type="SAM" id="MobiDB-lite"/>
    </source>
</evidence>
<reference evidence="2" key="1">
    <citation type="submission" date="2020-05" db="EMBL/GenBank/DDBJ databases">
        <title>Mycena genomes resolve the evolution of fungal bioluminescence.</title>
        <authorList>
            <person name="Tsai I.J."/>
        </authorList>
    </citation>
    <scope>NUCLEOTIDE SEQUENCE</scope>
    <source>
        <strain evidence="2">110903Hualien_Pintung</strain>
    </source>
</reference>
<comment type="caution">
    <text evidence="2">The sequence shown here is derived from an EMBL/GenBank/DDBJ whole genome shotgun (WGS) entry which is preliminary data.</text>
</comment>
<evidence type="ECO:0000313" key="3">
    <source>
        <dbReference type="Proteomes" id="UP000613580"/>
    </source>
</evidence>
<accession>A0A8H6WC98</accession>
<dbReference type="EMBL" id="JACAZE010000007">
    <property type="protein sequence ID" value="KAF7311146.1"/>
    <property type="molecule type" value="Genomic_DNA"/>
</dbReference>
<evidence type="ECO:0000313" key="2">
    <source>
        <dbReference type="EMBL" id="KAF7311146.1"/>
    </source>
</evidence>
<dbReference type="AlphaFoldDB" id="A0A8H6WC98"/>
<sequence>MTPPSLITSYFSKLRKLPDTKKTTEVTNTTKKTTRTEPATINSTYTDDPAVADEQPSSHNPSDRSNNFHRNATLSNRYGAQAFSSTTKPLSEVELRTQRLKQRRDDRHRAQVRDEDLHAAAHKARYRDQSAVFSKVLNQHMDLVVEAELASRKAADEAPTPLEAIKAACGAYNTIYNLEPIAEDDEVWDSIHPDTIQLLHAFLTTRGDVDLAPFEANGTLVRVSPNEVDDPLIAKVYYRELDFGDVKLSDAISRAAVANFRASSSLLPKLSAFGVDSDAIRQTLREAVEPHGLEDVVDDLITNIESYPRLFKSQAAATKTGYVGIGHRDPAKRMEEDLTRSDTMNIVRVVDANDREFDHRTYHFAREDTALNSVLEMRTKRIISLKERIFVVSGGVRLLNIAHGGIQPIYLPSPTAQCAYDTLNASQLWRLQAFPLQGNREPAVCDQLKMLLDDEARAVQRLTGKKVPQHIIDYSKMIGVDVLRFEQRHVLCLNVAKDVTVENLQDPARGYFRAAAGLGPRSDRQTRAQANPRVSTTGDMSPEEVALNIGGLVDVWKFKPSGDYLFHAATTTRFVIRAQPIILVTQSSITANIFSSLFHLDLQQQYPDTEFWAGRTTDAFVAAFPERAPGELSAEDFHKVLGRIHIIPLDVARTKFAFLVAGLHYGHEKYDVQCAPLDHTVNFCVRLVVETLQRGVDRLRRGATLDATWFQNVKAVVEKELVDSGVTQALDQAVADRLEHIQAHGLLKINILERTAHQQYLENGPSEGQDKRPAVFPKQADGDQADSQLAHWLQMASVNSVFGIVKQASYVRPRHWSEEKAKQFFEQRKEGVDLVYAINAVGRTPTAAATAKANHQVFAQFNADRATTEEEKHVEHIKRALTVVSVPSAIYVNKDLTHSHRAGPCDDCGADIVATHTNAKHTCSGKAPRPVTGKEMRFLDRILFPHHVVELNSIGLLGSLEDVLGQYNLRRLAFVDVFPRVRHLLPRVFARKHVEAIETAVDMRQASLNQIDRHVYIPLTHVDDLDLLLDNIVDVILQECCTVPASKTPAREPCRAGWREDMAEKLVEWIRDGKKKLLLVSCRGPENDQDSHTFPEWEETCLRRKGPHPNRLKTAAKDNRYIKGRNCDTCRSRSCVDREFDDIDTILDLPYHHARALWCNLRRVVISTANFAKLEAEVTGTQPKKRKRTTTTTDDDEPELKKPKAKTDTSGKGKQKADADADDQKRKRSLEQPKVIEIEPDEENKPPPQKKAKK</sequence>
<protein>
    <submittedName>
        <fullName evidence="2">Uncharacterized protein</fullName>
    </submittedName>
</protein>
<feature type="compositionally biased region" description="Polar residues" evidence="1">
    <location>
        <begin position="37"/>
        <end position="46"/>
    </location>
</feature>
<name>A0A8H6WC98_MYCCL</name>
<organism evidence="2 3">
    <name type="scientific">Mycena chlorophos</name>
    <name type="common">Agaric fungus</name>
    <name type="synonym">Agaricus chlorophos</name>
    <dbReference type="NCBI Taxonomy" id="658473"/>
    <lineage>
        <taxon>Eukaryota</taxon>
        <taxon>Fungi</taxon>
        <taxon>Dikarya</taxon>
        <taxon>Basidiomycota</taxon>
        <taxon>Agaricomycotina</taxon>
        <taxon>Agaricomycetes</taxon>
        <taxon>Agaricomycetidae</taxon>
        <taxon>Agaricales</taxon>
        <taxon>Marasmiineae</taxon>
        <taxon>Mycenaceae</taxon>
        <taxon>Mycena</taxon>
    </lineage>
</organism>
<keyword evidence="3" id="KW-1185">Reference proteome</keyword>
<feature type="region of interest" description="Disordered" evidence="1">
    <location>
        <begin position="762"/>
        <end position="781"/>
    </location>
</feature>
<dbReference type="OrthoDB" id="2999363at2759"/>
<feature type="compositionally biased region" description="Basic and acidic residues" evidence="1">
    <location>
        <begin position="1199"/>
        <end position="1237"/>
    </location>
</feature>
<proteinExistence type="predicted"/>
<feature type="region of interest" description="Disordered" evidence="1">
    <location>
        <begin position="20"/>
        <end position="70"/>
    </location>
</feature>
<feature type="compositionally biased region" description="Polar residues" evidence="1">
    <location>
        <begin position="55"/>
        <end position="70"/>
    </location>
</feature>
<feature type="region of interest" description="Disordered" evidence="1">
    <location>
        <begin position="1178"/>
        <end position="1254"/>
    </location>
</feature>